<evidence type="ECO:0000313" key="9">
    <source>
        <dbReference type="Proteomes" id="UP000283314"/>
    </source>
</evidence>
<evidence type="ECO:0000256" key="5">
    <source>
        <dbReference type="ARBA" id="ARBA00022747"/>
    </source>
</evidence>
<dbReference type="PANTHER" id="PTHR42933:SF1">
    <property type="entry name" value="SITE-SPECIFIC DNA-METHYLTRANSFERASE (ADENINE-SPECIFIC)"/>
    <property type="match status" value="1"/>
</dbReference>
<sequence length="330" mass="38077">MKALISNPPFNLKWESPPFAQIQPRFAEFDVPPDSNANFAFVLSGVQKADKCVFILPQSVLQSKEEKEIRKQLICKNYVEAVIVCPDSMFEATGVGTCILVLNKHKTTATVEFIDLKEKYQIEEREQRGQYGGKAHTNRVYKKQYKVFSEDTIIEALQWISERASIPGYCKSVPIKEIEENEYTLLAGHYIEIVYEENVHRSYEEITKDINRIVKEKNACKLTLNESLAKSMGFDVALYKKDAEDNKEFNEILKKLGAEPIIKHNYFATSKNKNEIKFENASKEILSSVLIMILNSWKQHIYYLNQEENRYLAELRDALLPDLMSGKINL</sequence>
<dbReference type="Gene3D" id="3.40.50.150">
    <property type="entry name" value="Vaccinia Virus protein VP39"/>
    <property type="match status" value="1"/>
</dbReference>
<protein>
    <recommendedName>
        <fullName evidence="1">site-specific DNA-methyltransferase (adenine-specific)</fullName>
        <ecNumber evidence="1">2.1.1.72</ecNumber>
    </recommendedName>
</protein>
<accession>A0A415L415</accession>
<dbReference type="InterPro" id="IPR003356">
    <property type="entry name" value="DNA_methylase_A-5"/>
</dbReference>
<dbReference type="AlphaFoldDB" id="A0A415L415"/>
<dbReference type="EMBL" id="QROT01000009">
    <property type="protein sequence ID" value="RHL43288.1"/>
    <property type="molecule type" value="Genomic_DNA"/>
</dbReference>
<keyword evidence="2" id="KW-0489">Methyltransferase</keyword>
<dbReference type="GeneID" id="66467901"/>
<evidence type="ECO:0000256" key="3">
    <source>
        <dbReference type="ARBA" id="ARBA00022679"/>
    </source>
</evidence>
<dbReference type="GO" id="GO:0009307">
    <property type="term" value="P:DNA restriction-modification system"/>
    <property type="evidence" value="ECO:0007669"/>
    <property type="project" value="UniProtKB-KW"/>
</dbReference>
<evidence type="ECO:0000256" key="6">
    <source>
        <dbReference type="ARBA" id="ARBA00047942"/>
    </source>
</evidence>
<evidence type="ECO:0000256" key="2">
    <source>
        <dbReference type="ARBA" id="ARBA00022603"/>
    </source>
</evidence>
<dbReference type="InterPro" id="IPR029063">
    <property type="entry name" value="SAM-dependent_MTases_sf"/>
</dbReference>
<dbReference type="PANTHER" id="PTHR42933">
    <property type="entry name" value="SLR6095 PROTEIN"/>
    <property type="match status" value="1"/>
</dbReference>
<name>A0A415L415_9FIRM</name>
<evidence type="ECO:0000256" key="4">
    <source>
        <dbReference type="ARBA" id="ARBA00022691"/>
    </source>
</evidence>
<organism evidence="8 9">
    <name type="scientific">Eubacterium ventriosum</name>
    <dbReference type="NCBI Taxonomy" id="39496"/>
    <lineage>
        <taxon>Bacteria</taxon>
        <taxon>Bacillati</taxon>
        <taxon>Bacillota</taxon>
        <taxon>Clostridia</taxon>
        <taxon>Eubacteriales</taxon>
        <taxon>Eubacteriaceae</taxon>
        <taxon>Eubacterium</taxon>
    </lineage>
</organism>
<dbReference type="Proteomes" id="UP000283314">
    <property type="component" value="Unassembled WGS sequence"/>
</dbReference>
<dbReference type="Pfam" id="PF02384">
    <property type="entry name" value="N6_Mtase"/>
    <property type="match status" value="1"/>
</dbReference>
<evidence type="ECO:0000313" key="8">
    <source>
        <dbReference type="EMBL" id="RHL43288.1"/>
    </source>
</evidence>
<comment type="caution">
    <text evidence="8">The sequence shown here is derived from an EMBL/GenBank/DDBJ whole genome shotgun (WGS) entry which is preliminary data.</text>
</comment>
<evidence type="ECO:0000259" key="7">
    <source>
        <dbReference type="Pfam" id="PF02384"/>
    </source>
</evidence>
<dbReference type="GO" id="GO:0008170">
    <property type="term" value="F:N-methyltransferase activity"/>
    <property type="evidence" value="ECO:0007669"/>
    <property type="project" value="InterPro"/>
</dbReference>
<dbReference type="EC" id="2.1.1.72" evidence="1"/>
<proteinExistence type="predicted"/>
<keyword evidence="5" id="KW-0680">Restriction system</keyword>
<dbReference type="RefSeq" id="WP_118380202.1">
    <property type="nucleotide sequence ID" value="NZ_CABJDQ010000009.1"/>
</dbReference>
<dbReference type="SUPFAM" id="SSF53335">
    <property type="entry name" value="S-adenosyl-L-methionine-dependent methyltransferases"/>
    <property type="match status" value="1"/>
</dbReference>
<keyword evidence="4" id="KW-0949">S-adenosyl-L-methionine</keyword>
<comment type="catalytic activity">
    <reaction evidence="6">
        <text>a 2'-deoxyadenosine in DNA + S-adenosyl-L-methionine = an N(6)-methyl-2'-deoxyadenosine in DNA + S-adenosyl-L-homocysteine + H(+)</text>
        <dbReference type="Rhea" id="RHEA:15197"/>
        <dbReference type="Rhea" id="RHEA-COMP:12418"/>
        <dbReference type="Rhea" id="RHEA-COMP:12419"/>
        <dbReference type="ChEBI" id="CHEBI:15378"/>
        <dbReference type="ChEBI" id="CHEBI:57856"/>
        <dbReference type="ChEBI" id="CHEBI:59789"/>
        <dbReference type="ChEBI" id="CHEBI:90615"/>
        <dbReference type="ChEBI" id="CHEBI:90616"/>
        <dbReference type="EC" id="2.1.1.72"/>
    </reaction>
</comment>
<keyword evidence="3" id="KW-0808">Transferase</keyword>
<feature type="domain" description="DNA methylase adenine-specific" evidence="7">
    <location>
        <begin position="2"/>
        <end position="193"/>
    </location>
</feature>
<reference evidence="8 9" key="1">
    <citation type="submission" date="2018-08" db="EMBL/GenBank/DDBJ databases">
        <title>A genome reference for cultivated species of the human gut microbiota.</title>
        <authorList>
            <person name="Zou Y."/>
            <person name="Xue W."/>
            <person name="Luo G."/>
        </authorList>
    </citation>
    <scope>NUCLEOTIDE SEQUENCE [LARGE SCALE GENOMIC DNA]</scope>
    <source>
        <strain evidence="8 9">AF37-4</strain>
    </source>
</reference>
<dbReference type="GO" id="GO:0032259">
    <property type="term" value="P:methylation"/>
    <property type="evidence" value="ECO:0007669"/>
    <property type="project" value="UniProtKB-KW"/>
</dbReference>
<evidence type="ECO:0000256" key="1">
    <source>
        <dbReference type="ARBA" id="ARBA00011900"/>
    </source>
</evidence>
<gene>
    <name evidence="8" type="ORF">DW018_11675</name>
</gene>
<dbReference type="GO" id="GO:0003677">
    <property type="term" value="F:DNA binding"/>
    <property type="evidence" value="ECO:0007669"/>
    <property type="project" value="InterPro"/>
</dbReference>
<dbReference type="InterPro" id="IPR051537">
    <property type="entry name" value="DNA_Adenine_Mtase"/>
</dbReference>
<dbReference type="GO" id="GO:0009007">
    <property type="term" value="F:site-specific DNA-methyltransferase (adenine-specific) activity"/>
    <property type="evidence" value="ECO:0007669"/>
    <property type="project" value="UniProtKB-EC"/>
</dbReference>